<dbReference type="Pfam" id="PF13185">
    <property type="entry name" value="GAF_2"/>
    <property type="match status" value="1"/>
</dbReference>
<evidence type="ECO:0000259" key="1">
    <source>
        <dbReference type="SMART" id="SM00065"/>
    </source>
</evidence>
<evidence type="ECO:0000313" key="3">
    <source>
        <dbReference type="EMBL" id="RUM01371.1"/>
    </source>
</evidence>
<reference evidence="2 4" key="2">
    <citation type="submission" date="2017-09" db="EMBL/GenBank/DDBJ databases">
        <title>Comparative genomics of rhizobia isolated from Phaseolus vulgaris in China.</title>
        <authorList>
            <person name="Tong W."/>
        </authorList>
    </citation>
    <scope>NUCLEOTIDE SEQUENCE [LARGE SCALE GENOMIC DNA]</scope>
    <source>
        <strain evidence="2 4">Y27</strain>
    </source>
</reference>
<comment type="caution">
    <text evidence="3">The sequence shown here is derived from an EMBL/GenBank/DDBJ whole genome shotgun (WGS) entry which is preliminary data.</text>
</comment>
<dbReference type="Proteomes" id="UP000219972">
    <property type="component" value="Unassembled WGS sequence"/>
</dbReference>
<dbReference type="InterPro" id="IPR042070">
    <property type="entry name" value="PucR_C-HTH_sf"/>
</dbReference>
<evidence type="ECO:0000313" key="5">
    <source>
        <dbReference type="Proteomes" id="UP000273611"/>
    </source>
</evidence>
<dbReference type="Gene3D" id="1.10.10.2840">
    <property type="entry name" value="PucR C-terminal helix-turn-helix domain"/>
    <property type="match status" value="1"/>
</dbReference>
<dbReference type="PANTHER" id="PTHR33744">
    <property type="entry name" value="CARBOHYDRATE DIACID REGULATOR"/>
    <property type="match status" value="1"/>
</dbReference>
<evidence type="ECO:0000313" key="2">
    <source>
        <dbReference type="EMBL" id="PDS47626.1"/>
    </source>
</evidence>
<dbReference type="RefSeq" id="WP_097545246.1">
    <property type="nucleotide sequence ID" value="NZ_BMFI01000005.1"/>
</dbReference>
<dbReference type="EMBL" id="NWSL01000040">
    <property type="protein sequence ID" value="PDS47626.1"/>
    <property type="molecule type" value="Genomic_DNA"/>
</dbReference>
<reference evidence="3" key="3">
    <citation type="submission" date="2018-11" db="EMBL/GenBank/DDBJ databases">
        <authorList>
            <person name="Huo Y."/>
        </authorList>
    </citation>
    <scope>NUCLEOTIDE SEQUENCE</scope>
    <source>
        <strain evidence="3">CCBAU 23252</strain>
    </source>
</reference>
<dbReference type="InterPro" id="IPR003018">
    <property type="entry name" value="GAF"/>
</dbReference>
<dbReference type="Gene3D" id="3.30.450.40">
    <property type="match status" value="1"/>
</dbReference>
<proteinExistence type="predicted"/>
<dbReference type="Pfam" id="PF13556">
    <property type="entry name" value="HTH_30"/>
    <property type="match status" value="1"/>
</dbReference>
<dbReference type="PANTHER" id="PTHR33744:SF1">
    <property type="entry name" value="DNA-BINDING TRANSCRIPTIONAL ACTIVATOR ADER"/>
    <property type="match status" value="1"/>
</dbReference>
<dbReference type="SUPFAM" id="SSF55781">
    <property type="entry name" value="GAF domain-like"/>
    <property type="match status" value="1"/>
</dbReference>
<dbReference type="GeneID" id="75219603"/>
<keyword evidence="4" id="KW-1185">Reference proteome</keyword>
<feature type="domain" description="GAF" evidence="1">
    <location>
        <begin position="110"/>
        <end position="268"/>
    </location>
</feature>
<dbReference type="InterPro" id="IPR029016">
    <property type="entry name" value="GAF-like_dom_sf"/>
</dbReference>
<dbReference type="SMART" id="SM00065">
    <property type="entry name" value="GAF"/>
    <property type="match status" value="1"/>
</dbReference>
<name>A0A432NP04_9HYPH</name>
<dbReference type="InterPro" id="IPR051448">
    <property type="entry name" value="CdaR-like_regulators"/>
</dbReference>
<accession>A0A432NP04</accession>
<dbReference type="EMBL" id="RIBW01000005">
    <property type="protein sequence ID" value="RUM01371.1"/>
    <property type="molecule type" value="Genomic_DNA"/>
</dbReference>
<reference evidence="3 5" key="1">
    <citation type="journal article" date="2015" name="Int. J. Syst. Evol. Microbiol.">
        <title>Rhizobium anhuiense sp. nov., isolated from effective nodules of Vicia faba and Pisum sativum.</title>
        <authorList>
            <person name="Zhang Y.J."/>
            <person name="Zheng W.T."/>
            <person name="Everall I."/>
            <person name="Young J.P."/>
            <person name="Zhang X.X."/>
            <person name="Tian C.F."/>
            <person name="Sui X.H."/>
            <person name="Wang E.T."/>
            <person name="Chen W.X."/>
        </authorList>
    </citation>
    <scope>NUCLEOTIDE SEQUENCE [LARGE SCALE GENOMIC DNA]</scope>
    <source>
        <strain evidence="3 5">CCBAU 23252</strain>
    </source>
</reference>
<sequence>MTIMDEIEASLLRLPDRPRISWRRVTGRPMVSETDAPEPAIGFSHHRDGDDAILIADISYFAGAICEVRIPGAHAEIALAHLQEIVLSTVIRFQNRAVQAMNAINRNVLDSLDPNEINVNALEQTLSVIAESDAGVLRLYDEASGLLIPVSQVGFDDDYYNYRIKPQESISGSVFSTGTPVLLNSAADIRDAHANLRAPNVRFLSEQRLSHSLICVPIRTDTTTLGTLTVMSFRQGSAYGAFSVGLLAAVATQLAIAYKKSQAYEQAVRSNESINRMRLEIERRNAELARSLSAHDDILSIFTHHRPLGEHLDEIATHYGIDFHYADIFGTTFGSKGWKEPKTTKDVPAALLDGGLRQRESIFVHPVRVADDVVGTFRSERGDNAGYCAAILGVVSAFVALEIVRSASHDDILNSRKRKHFEVLGKDDQATSGGAVRFGFQIRKYCQIIFIRHEQGSAQNQSLFLQRTLQQALKAATIRNQLSFYTDEGVFLLFCAATEEALRTNLASIGDQAVAEGWCCGASLIQSAPHPYPEGAAQAVEAAHLMSMRHRAGILMHSETGIDRLLRKQSAADILEFADQILAPFEKEANGDALLRTLETYIESGKSASKAAACLGIHTNTLYQRLQRAQLLMGKDIDNKDDYLLLSLAFHLKSTYGSPRPAGRRKATSP</sequence>
<gene>
    <name evidence="2" type="ORF">CO662_33670</name>
    <name evidence="3" type="ORF">EEQ99_13390</name>
</gene>
<dbReference type="AlphaFoldDB" id="A0A432NP04"/>
<evidence type="ECO:0000313" key="4">
    <source>
        <dbReference type="Proteomes" id="UP000219972"/>
    </source>
</evidence>
<protein>
    <submittedName>
        <fullName evidence="3">GAF domain-containing protein</fullName>
    </submittedName>
</protein>
<dbReference type="Proteomes" id="UP000273611">
    <property type="component" value="Unassembled WGS sequence"/>
</dbReference>
<dbReference type="InterPro" id="IPR025736">
    <property type="entry name" value="PucR_C-HTH_dom"/>
</dbReference>
<organism evidence="3 5">
    <name type="scientific">Rhizobium anhuiense</name>
    <dbReference type="NCBI Taxonomy" id="1184720"/>
    <lineage>
        <taxon>Bacteria</taxon>
        <taxon>Pseudomonadati</taxon>
        <taxon>Pseudomonadota</taxon>
        <taxon>Alphaproteobacteria</taxon>
        <taxon>Hyphomicrobiales</taxon>
        <taxon>Rhizobiaceae</taxon>
        <taxon>Rhizobium/Agrobacterium group</taxon>
        <taxon>Rhizobium</taxon>
    </lineage>
</organism>